<dbReference type="SUPFAM" id="SSF141523">
    <property type="entry name" value="L,D-transpeptidase catalytic domain-like"/>
    <property type="match status" value="1"/>
</dbReference>
<accession>A0A4R1Q2T9</accession>
<keyword evidence="6 9" id="KW-0133">Cell shape</keyword>
<evidence type="ECO:0000256" key="2">
    <source>
        <dbReference type="ARBA" id="ARBA00005992"/>
    </source>
</evidence>
<dbReference type="GO" id="GO:0016757">
    <property type="term" value="F:glycosyltransferase activity"/>
    <property type="evidence" value="ECO:0007669"/>
    <property type="project" value="UniProtKB-KW"/>
</dbReference>
<feature type="active site" description="Nucleophile" evidence="9">
    <location>
        <position position="86"/>
    </location>
</feature>
<keyword evidence="12" id="KW-1185">Reference proteome</keyword>
<dbReference type="Pfam" id="PF03734">
    <property type="entry name" value="YkuD"/>
    <property type="match status" value="1"/>
</dbReference>
<dbReference type="Proteomes" id="UP000295063">
    <property type="component" value="Unassembled WGS sequence"/>
</dbReference>
<evidence type="ECO:0000256" key="8">
    <source>
        <dbReference type="ARBA" id="ARBA00023316"/>
    </source>
</evidence>
<dbReference type="AlphaFoldDB" id="A0A4R1Q2T9"/>
<keyword evidence="7 9" id="KW-0573">Peptidoglycan synthesis</keyword>
<keyword evidence="3" id="KW-0328">Glycosyltransferase</keyword>
<comment type="caution">
    <text evidence="11">The sequence shown here is derived from an EMBL/GenBank/DDBJ whole genome shotgun (WGS) entry which is preliminary data.</text>
</comment>
<dbReference type="CDD" id="cd16913">
    <property type="entry name" value="YkuD_like"/>
    <property type="match status" value="1"/>
</dbReference>
<dbReference type="GO" id="GO:0005576">
    <property type="term" value="C:extracellular region"/>
    <property type="evidence" value="ECO:0007669"/>
    <property type="project" value="TreeGrafter"/>
</dbReference>
<keyword evidence="4" id="KW-0808">Transferase</keyword>
<keyword evidence="5" id="KW-0378">Hydrolase</keyword>
<evidence type="ECO:0000256" key="4">
    <source>
        <dbReference type="ARBA" id="ARBA00022679"/>
    </source>
</evidence>
<proteinExistence type="inferred from homology"/>
<dbReference type="EMBL" id="SLUI01000001">
    <property type="protein sequence ID" value="TCL40290.1"/>
    <property type="molecule type" value="Genomic_DNA"/>
</dbReference>
<dbReference type="GO" id="GO:0008360">
    <property type="term" value="P:regulation of cell shape"/>
    <property type="evidence" value="ECO:0007669"/>
    <property type="project" value="UniProtKB-UniRule"/>
</dbReference>
<evidence type="ECO:0000256" key="3">
    <source>
        <dbReference type="ARBA" id="ARBA00022676"/>
    </source>
</evidence>
<dbReference type="GO" id="GO:0071972">
    <property type="term" value="F:peptidoglycan L,D-transpeptidase activity"/>
    <property type="evidence" value="ECO:0007669"/>
    <property type="project" value="TreeGrafter"/>
</dbReference>
<dbReference type="PANTHER" id="PTHR30582:SF24">
    <property type="entry name" value="L,D-TRANSPEPTIDASE ERFK_SRFK-RELATED"/>
    <property type="match status" value="1"/>
</dbReference>
<evidence type="ECO:0000259" key="10">
    <source>
        <dbReference type="PROSITE" id="PS52029"/>
    </source>
</evidence>
<evidence type="ECO:0000256" key="7">
    <source>
        <dbReference type="ARBA" id="ARBA00022984"/>
    </source>
</evidence>
<keyword evidence="8 9" id="KW-0961">Cell wall biogenesis/degradation</keyword>
<organism evidence="11 12">
    <name type="scientific">Anaerospora hongkongensis</name>
    <dbReference type="NCBI Taxonomy" id="244830"/>
    <lineage>
        <taxon>Bacteria</taxon>
        <taxon>Bacillati</taxon>
        <taxon>Bacillota</taxon>
        <taxon>Negativicutes</taxon>
        <taxon>Selenomonadales</taxon>
        <taxon>Sporomusaceae</taxon>
        <taxon>Anaerospora</taxon>
    </lineage>
</organism>
<sequence>MAYAITISLASRRLQLSHSGRVVMTCPVGIGKKGTPTPTGNFRIVNIMPHPGGPYGAIWMGLNRPTYGIHGTDNPASIGGMVSKGCIRLHNSDVVAIARVIPIGTPVTITAH</sequence>
<dbReference type="GO" id="GO:0071555">
    <property type="term" value="P:cell wall organization"/>
    <property type="evidence" value="ECO:0007669"/>
    <property type="project" value="UniProtKB-UniRule"/>
</dbReference>
<reference evidence="11 12" key="1">
    <citation type="submission" date="2019-03" db="EMBL/GenBank/DDBJ databases">
        <title>Genomic Encyclopedia of Type Strains, Phase IV (KMG-IV): sequencing the most valuable type-strain genomes for metagenomic binning, comparative biology and taxonomic classification.</title>
        <authorList>
            <person name="Goeker M."/>
        </authorList>
    </citation>
    <scope>NUCLEOTIDE SEQUENCE [LARGE SCALE GENOMIC DNA]</scope>
    <source>
        <strain evidence="11 12">DSM 15969</strain>
    </source>
</reference>
<dbReference type="InterPro" id="IPR005490">
    <property type="entry name" value="LD_TPept_cat_dom"/>
</dbReference>
<evidence type="ECO:0000256" key="5">
    <source>
        <dbReference type="ARBA" id="ARBA00022801"/>
    </source>
</evidence>
<evidence type="ECO:0000256" key="6">
    <source>
        <dbReference type="ARBA" id="ARBA00022960"/>
    </source>
</evidence>
<dbReference type="GO" id="GO:0018104">
    <property type="term" value="P:peptidoglycan-protein cross-linking"/>
    <property type="evidence" value="ECO:0007669"/>
    <property type="project" value="TreeGrafter"/>
</dbReference>
<dbReference type="Gene3D" id="2.40.440.10">
    <property type="entry name" value="L,D-transpeptidase catalytic domain-like"/>
    <property type="match status" value="1"/>
</dbReference>
<evidence type="ECO:0000256" key="1">
    <source>
        <dbReference type="ARBA" id="ARBA00004752"/>
    </source>
</evidence>
<evidence type="ECO:0000313" key="11">
    <source>
        <dbReference type="EMBL" id="TCL40290.1"/>
    </source>
</evidence>
<dbReference type="PANTHER" id="PTHR30582">
    <property type="entry name" value="L,D-TRANSPEPTIDASE"/>
    <property type="match status" value="1"/>
</dbReference>
<dbReference type="InterPro" id="IPR038063">
    <property type="entry name" value="Transpep_catalytic_dom"/>
</dbReference>
<feature type="domain" description="L,D-TPase catalytic" evidence="10">
    <location>
        <begin position="3"/>
        <end position="110"/>
    </location>
</feature>
<dbReference type="InterPro" id="IPR050979">
    <property type="entry name" value="LD-transpeptidase"/>
</dbReference>
<gene>
    <name evidence="11" type="ORF">EV210_101491</name>
</gene>
<comment type="similarity">
    <text evidence="2">Belongs to the YkuD family.</text>
</comment>
<dbReference type="RefSeq" id="WP_132074994.1">
    <property type="nucleotide sequence ID" value="NZ_DAIMLW010000327.1"/>
</dbReference>
<name>A0A4R1Q2T9_9FIRM</name>
<feature type="active site" description="Proton donor/acceptor" evidence="9">
    <location>
        <position position="70"/>
    </location>
</feature>
<protein>
    <submittedName>
        <fullName evidence="11">L,D-transpeptidase-like protein</fullName>
    </submittedName>
</protein>
<evidence type="ECO:0000256" key="9">
    <source>
        <dbReference type="PROSITE-ProRule" id="PRU01373"/>
    </source>
</evidence>
<dbReference type="PROSITE" id="PS52029">
    <property type="entry name" value="LD_TPASE"/>
    <property type="match status" value="1"/>
</dbReference>
<evidence type="ECO:0000313" key="12">
    <source>
        <dbReference type="Proteomes" id="UP000295063"/>
    </source>
</evidence>
<comment type="pathway">
    <text evidence="1 9">Cell wall biogenesis; peptidoglycan biosynthesis.</text>
</comment>
<dbReference type="UniPathway" id="UPA00219"/>
<dbReference type="OrthoDB" id="9787225at2"/>